<protein>
    <recommendedName>
        <fullName evidence="4">RBR-type E3 ubiquitin transferase</fullName>
        <ecNumber evidence="4">2.3.2.31</ecNumber>
    </recommendedName>
</protein>
<dbReference type="PROSITE" id="PS51873">
    <property type="entry name" value="TRIAD"/>
    <property type="match status" value="1"/>
</dbReference>
<evidence type="ECO:0000313" key="18">
    <source>
        <dbReference type="EMBL" id="KDR84753.1"/>
    </source>
</evidence>
<evidence type="ECO:0000256" key="12">
    <source>
        <dbReference type="ARBA" id="ARBA00022989"/>
    </source>
</evidence>
<evidence type="ECO:0000256" key="10">
    <source>
        <dbReference type="ARBA" id="ARBA00022786"/>
    </source>
</evidence>
<dbReference type="CDD" id="cd23820">
    <property type="entry name" value="RWD_RNF14"/>
    <property type="match status" value="1"/>
</dbReference>
<evidence type="ECO:0000256" key="5">
    <source>
        <dbReference type="ARBA" id="ARBA00022679"/>
    </source>
</evidence>
<evidence type="ECO:0000259" key="16">
    <source>
        <dbReference type="PROSITE" id="PS50089"/>
    </source>
</evidence>
<dbReference type="InterPro" id="IPR044066">
    <property type="entry name" value="TRIAD_supradom"/>
</dbReference>
<evidence type="ECO:0000313" key="19">
    <source>
        <dbReference type="Proteomes" id="UP000027222"/>
    </source>
</evidence>
<dbReference type="EC" id="2.3.2.31" evidence="4"/>
<reference evidence="19" key="1">
    <citation type="journal article" date="2014" name="Proc. Natl. Acad. Sci. U.S.A.">
        <title>Extensive sampling of basidiomycete genomes demonstrates inadequacy of the white-rot/brown-rot paradigm for wood decay fungi.</title>
        <authorList>
            <person name="Riley R."/>
            <person name="Salamov A.A."/>
            <person name="Brown D.W."/>
            <person name="Nagy L.G."/>
            <person name="Floudas D."/>
            <person name="Held B.W."/>
            <person name="Levasseur A."/>
            <person name="Lombard V."/>
            <person name="Morin E."/>
            <person name="Otillar R."/>
            <person name="Lindquist E.A."/>
            <person name="Sun H."/>
            <person name="LaButti K.M."/>
            <person name="Schmutz J."/>
            <person name="Jabbour D."/>
            <person name="Luo H."/>
            <person name="Baker S.E."/>
            <person name="Pisabarro A.G."/>
            <person name="Walton J.D."/>
            <person name="Blanchette R.A."/>
            <person name="Henrissat B."/>
            <person name="Martin F."/>
            <person name="Cullen D."/>
            <person name="Hibbett D.S."/>
            <person name="Grigoriev I.V."/>
        </authorList>
    </citation>
    <scope>NUCLEOTIDE SEQUENCE [LARGE SCALE GENOMIC DNA]</scope>
    <source>
        <strain evidence="19">CBS 339.88</strain>
    </source>
</reference>
<evidence type="ECO:0000256" key="14">
    <source>
        <dbReference type="ARBA" id="ARBA00044508"/>
    </source>
</evidence>
<name>A0A067U094_GALM3</name>
<evidence type="ECO:0000256" key="13">
    <source>
        <dbReference type="ARBA" id="ARBA00023136"/>
    </source>
</evidence>
<dbReference type="CDD" id="cd20341">
    <property type="entry name" value="BRcat_RBR_RNF14"/>
    <property type="match status" value="1"/>
</dbReference>
<evidence type="ECO:0000259" key="17">
    <source>
        <dbReference type="PROSITE" id="PS51873"/>
    </source>
</evidence>
<dbReference type="Gene3D" id="3.10.110.10">
    <property type="entry name" value="Ubiquitin Conjugating Enzyme"/>
    <property type="match status" value="1"/>
</dbReference>
<dbReference type="Pfam" id="PF05773">
    <property type="entry name" value="RWD"/>
    <property type="match status" value="1"/>
</dbReference>
<dbReference type="Pfam" id="PF22191">
    <property type="entry name" value="IBR_1"/>
    <property type="match status" value="1"/>
</dbReference>
<keyword evidence="7" id="KW-0479">Metal-binding</keyword>
<dbReference type="InterPro" id="IPR047548">
    <property type="entry name" value="Rcat_RBR_RNF14"/>
</dbReference>
<dbReference type="InterPro" id="IPR031127">
    <property type="entry name" value="E3_UB_ligase_RBR"/>
</dbReference>
<dbReference type="InterPro" id="IPR001841">
    <property type="entry name" value="Znf_RING"/>
</dbReference>
<dbReference type="Gene3D" id="1.20.120.1750">
    <property type="match status" value="1"/>
</dbReference>
<evidence type="ECO:0000256" key="11">
    <source>
        <dbReference type="ARBA" id="ARBA00022833"/>
    </source>
</evidence>
<keyword evidence="6" id="KW-0812">Transmembrane</keyword>
<keyword evidence="10" id="KW-0833">Ubl conjugation pathway</keyword>
<dbReference type="InterPro" id="IPR016135">
    <property type="entry name" value="UBQ-conjugating_enzyme/RWD"/>
</dbReference>
<proteinExistence type="inferred from homology"/>
<dbReference type="PANTHER" id="PTHR11685">
    <property type="entry name" value="RBR FAMILY RING FINGER AND IBR DOMAIN-CONTAINING"/>
    <property type="match status" value="1"/>
</dbReference>
<comment type="similarity">
    <text evidence="14">Belongs to the RBR family. RNF14 subfamily.</text>
</comment>
<organism evidence="18 19">
    <name type="scientific">Galerina marginata (strain CBS 339.88)</name>
    <dbReference type="NCBI Taxonomy" id="685588"/>
    <lineage>
        <taxon>Eukaryota</taxon>
        <taxon>Fungi</taxon>
        <taxon>Dikarya</taxon>
        <taxon>Basidiomycota</taxon>
        <taxon>Agaricomycotina</taxon>
        <taxon>Agaricomycetes</taxon>
        <taxon>Agaricomycetidae</taxon>
        <taxon>Agaricales</taxon>
        <taxon>Agaricineae</taxon>
        <taxon>Strophariaceae</taxon>
        <taxon>Galerina</taxon>
    </lineage>
</organism>
<keyword evidence="19" id="KW-1185">Reference proteome</keyword>
<gene>
    <name evidence="18" type="ORF">GALMADRAFT_217815</name>
</gene>
<dbReference type="PROSITE" id="PS00518">
    <property type="entry name" value="ZF_RING_1"/>
    <property type="match status" value="1"/>
</dbReference>
<dbReference type="GO" id="GO:0031090">
    <property type="term" value="C:organelle membrane"/>
    <property type="evidence" value="ECO:0007669"/>
    <property type="project" value="UniProtKB-ARBA"/>
</dbReference>
<evidence type="ECO:0000256" key="1">
    <source>
        <dbReference type="ARBA" id="ARBA00001798"/>
    </source>
</evidence>
<keyword evidence="5" id="KW-0808">Transferase</keyword>
<dbReference type="HOGENOM" id="CLU_021364_2_2_1"/>
<dbReference type="InterPro" id="IPR006575">
    <property type="entry name" value="RWD_dom"/>
</dbReference>
<keyword evidence="12" id="KW-1133">Transmembrane helix</keyword>
<dbReference type="Gene3D" id="3.30.40.10">
    <property type="entry name" value="Zinc/RING finger domain, C3HC4 (zinc finger)"/>
    <property type="match status" value="1"/>
</dbReference>
<dbReference type="FunFam" id="3.30.40.10:FF:000051">
    <property type="entry name" value="RBR-type E3 ubiquitin transferase"/>
    <property type="match status" value="1"/>
</dbReference>
<dbReference type="GO" id="GO:0061630">
    <property type="term" value="F:ubiquitin protein ligase activity"/>
    <property type="evidence" value="ECO:0007669"/>
    <property type="project" value="UniProtKB-EC"/>
</dbReference>
<dbReference type="Proteomes" id="UP000027222">
    <property type="component" value="Unassembled WGS sequence"/>
</dbReference>
<evidence type="ECO:0000256" key="7">
    <source>
        <dbReference type="ARBA" id="ARBA00022723"/>
    </source>
</evidence>
<keyword evidence="9 15" id="KW-0863">Zinc-finger</keyword>
<dbReference type="GO" id="GO:0016567">
    <property type="term" value="P:protein ubiquitination"/>
    <property type="evidence" value="ECO:0007669"/>
    <property type="project" value="InterPro"/>
</dbReference>
<dbReference type="InterPro" id="IPR013083">
    <property type="entry name" value="Znf_RING/FYVE/PHD"/>
</dbReference>
<comment type="catalytic activity">
    <reaction evidence="1">
        <text>[E2 ubiquitin-conjugating enzyme]-S-ubiquitinyl-L-cysteine + [acceptor protein]-L-lysine = [E2 ubiquitin-conjugating enzyme]-L-cysteine + [acceptor protein]-N(6)-ubiquitinyl-L-lysine.</text>
        <dbReference type="EC" id="2.3.2.31"/>
    </reaction>
</comment>
<evidence type="ECO:0000256" key="3">
    <source>
        <dbReference type="ARBA" id="ARBA00004906"/>
    </source>
</evidence>
<dbReference type="PROSITE" id="PS50089">
    <property type="entry name" value="ZF_RING_2"/>
    <property type="match status" value="1"/>
</dbReference>
<evidence type="ECO:0000256" key="15">
    <source>
        <dbReference type="PROSITE-ProRule" id="PRU00175"/>
    </source>
</evidence>
<dbReference type="EMBL" id="KL142367">
    <property type="protein sequence ID" value="KDR84753.1"/>
    <property type="molecule type" value="Genomic_DNA"/>
</dbReference>
<feature type="domain" description="RING-type" evidence="16">
    <location>
        <begin position="191"/>
        <end position="236"/>
    </location>
</feature>
<dbReference type="InterPro" id="IPR002867">
    <property type="entry name" value="IBR_dom"/>
</dbReference>
<dbReference type="GO" id="GO:0008270">
    <property type="term" value="F:zinc ion binding"/>
    <property type="evidence" value="ECO:0007669"/>
    <property type="project" value="UniProtKB-KW"/>
</dbReference>
<dbReference type="SUPFAM" id="SSF57850">
    <property type="entry name" value="RING/U-box"/>
    <property type="match status" value="3"/>
</dbReference>
<evidence type="ECO:0000256" key="9">
    <source>
        <dbReference type="ARBA" id="ARBA00022771"/>
    </source>
</evidence>
<keyword evidence="13" id="KW-0472">Membrane</keyword>
<evidence type="ECO:0000256" key="8">
    <source>
        <dbReference type="ARBA" id="ARBA00022737"/>
    </source>
</evidence>
<dbReference type="SMART" id="SM00647">
    <property type="entry name" value="IBR"/>
    <property type="match status" value="2"/>
</dbReference>
<dbReference type="STRING" id="685588.A0A067U094"/>
<dbReference type="GO" id="GO:0005737">
    <property type="term" value="C:cytoplasm"/>
    <property type="evidence" value="ECO:0007669"/>
    <property type="project" value="UniProtKB-ARBA"/>
</dbReference>
<dbReference type="AlphaFoldDB" id="A0A067U094"/>
<dbReference type="CDD" id="cd23134">
    <property type="entry name" value="RING-HC_ITT1-like"/>
    <property type="match status" value="1"/>
</dbReference>
<dbReference type="CDD" id="cd20354">
    <property type="entry name" value="Rcat_RBR_RNF14"/>
    <property type="match status" value="1"/>
</dbReference>
<evidence type="ECO:0000256" key="2">
    <source>
        <dbReference type="ARBA" id="ARBA00004167"/>
    </source>
</evidence>
<dbReference type="SUPFAM" id="SSF54495">
    <property type="entry name" value="UBC-like"/>
    <property type="match status" value="1"/>
</dbReference>
<sequence length="449" mass="50525">MSIPLIDLEDLEGCRSLQQEELEVLEAIYPECIASNKAGGFLNLEIPIEFGTPRILSITGTSSVTQGSFATEALSLTVLPPVILRICLPPLYPLYDSPEIVSIRTTHGWLPNAMALQDSLFQLWESGESVLYKWVEYVRTGDFLQGMERASSGPELILDLPHASPTLLASLLSAFDTSFSSAQFSQNSYPCAICLTHLKGIKCLQLGCKHIFCRSCLEDFWQVCIAEGDVGRVGCPDPNCVKEGRESCEEEVARVVSDSELERWKWLRIKRHLELDPTTMACPVPICQTLVPKPGDADPESGWDRFRQCPRCSFSFCSFCKYTWHGPISACPIAHKERLIQEYLATDEGSKERHIFEARYGRSFVLRLVAQHEQEIATTQWISSSTTLCPGCESPVEKSEGCNHMTCSKCRKHFCYRCGMQLDPLHPYDHFSVAATRCFNKLFDWVDDH</sequence>
<keyword evidence="8" id="KW-0677">Repeat</keyword>
<feature type="domain" description="RING-type" evidence="17">
    <location>
        <begin position="187"/>
        <end position="442"/>
    </location>
</feature>
<accession>A0A067U094</accession>
<dbReference type="OrthoDB" id="1431934at2759"/>
<comment type="pathway">
    <text evidence="3">Protein modification; protein ubiquitination.</text>
</comment>
<keyword evidence="11" id="KW-0862">Zinc</keyword>
<comment type="subcellular location">
    <subcellularLocation>
        <location evidence="2">Membrane</location>
        <topology evidence="2">Single-pass membrane protein</topology>
    </subcellularLocation>
</comment>
<dbReference type="InterPro" id="IPR017907">
    <property type="entry name" value="Znf_RING_CS"/>
</dbReference>
<evidence type="ECO:0000256" key="4">
    <source>
        <dbReference type="ARBA" id="ARBA00012251"/>
    </source>
</evidence>
<dbReference type="Pfam" id="PF01485">
    <property type="entry name" value="IBR"/>
    <property type="match status" value="1"/>
</dbReference>
<evidence type="ECO:0000256" key="6">
    <source>
        <dbReference type="ARBA" id="ARBA00022692"/>
    </source>
</evidence>